<protein>
    <submittedName>
        <fullName evidence="2">Uncharacterized protein</fullName>
    </submittedName>
</protein>
<feature type="compositionally biased region" description="Basic residues" evidence="1">
    <location>
        <begin position="201"/>
        <end position="211"/>
    </location>
</feature>
<dbReference type="EMBL" id="AP000969">
    <property type="protein sequence ID" value="BAD81139.1"/>
    <property type="molecule type" value="Genomic_DNA"/>
</dbReference>
<sequence length="223" mass="24531">MDEDRQLLLSPAIALAPAASFYRHPEKTPEKAMSTTIFQRLLLSPAPCSSLATATQLLSCRLSPSSIGRRHRPSLLSSPAAAQLLSCRPSPSLTPLMPSSPTARCHPAPFLPPVVLSHTTDALLHTASCALWFHRATNAQSARRPPAPTYVAKKRLRDTYRERRLSLKAKTGHHTARTKINTVLVTRFLAQVQPAKPKLANGKKKKRRKLKRASEGCVNEVNQ</sequence>
<name>Q5NBL7_ORYSJ</name>
<evidence type="ECO:0000313" key="2">
    <source>
        <dbReference type="EMBL" id="BAD81139.1"/>
    </source>
</evidence>
<dbReference type="AlphaFoldDB" id="Q5NBL7"/>
<feature type="region of interest" description="Disordered" evidence="1">
    <location>
        <begin position="196"/>
        <end position="223"/>
    </location>
</feature>
<evidence type="ECO:0000256" key="1">
    <source>
        <dbReference type="SAM" id="MobiDB-lite"/>
    </source>
</evidence>
<proteinExistence type="predicted"/>
<dbReference type="Proteomes" id="UP000817658">
    <property type="component" value="Chromosome 1"/>
</dbReference>
<gene>
    <name evidence="2" type="primary">P0011D01.19</name>
</gene>
<reference evidence="2" key="1">
    <citation type="journal article" date="2002" name="Nature">
        <title>The genome sequence and structure of rice chromosome 1.</title>
        <authorList>
            <person name="Sasaki T."/>
            <person name="Matsumoto T."/>
            <person name="Yamamoto K."/>
            <person name="Sakata K."/>
            <person name="Baba T."/>
            <person name="Katayose Y."/>
            <person name="Wu J."/>
            <person name="Niimura Y."/>
            <person name="Cheng Z."/>
            <person name="Nagamura Y."/>
            <person name="Antonio B.A."/>
            <person name="Kanamori H."/>
            <person name="Hosokawa S."/>
            <person name="Masukawa M."/>
            <person name="Arikawa K."/>
            <person name="Chiden Y."/>
            <person name="Hayashi M."/>
            <person name="Okamoto M."/>
            <person name="Ando T."/>
            <person name="Aoki H."/>
            <person name="Arita K."/>
            <person name="Hamada M."/>
            <person name="Harada C."/>
            <person name="Hijishita S."/>
            <person name="Honda M."/>
            <person name="Ichikawa Y."/>
            <person name="Idonuma A."/>
            <person name="Iijima M."/>
            <person name="Ikeda M."/>
            <person name="Ikeno M."/>
            <person name="Itoh S."/>
            <person name="Itoh T."/>
            <person name="Itoh Y."/>
            <person name="Itoh Y."/>
            <person name="Iwabuchi A."/>
            <person name="Kamiya K."/>
            <person name="Karasawa W."/>
            <person name="Katagiri S."/>
            <person name="Kikuta A."/>
            <person name="Kobayashi N."/>
            <person name="Kono I."/>
            <person name="Machita K."/>
            <person name="Maehara T."/>
            <person name="Mizuno H."/>
            <person name="Mizubayashi T."/>
            <person name="Mukai Y."/>
            <person name="Nagasaki H."/>
            <person name="Nakashima M."/>
            <person name="Nakama Y."/>
            <person name="Nakamichi Y."/>
            <person name="Nakamura M."/>
            <person name="Namiki N."/>
            <person name="Negishi M."/>
            <person name="Ohta I."/>
            <person name="Ono N."/>
            <person name="Saji S."/>
            <person name="Sakai K."/>
            <person name="Shibata M."/>
            <person name="Shimokawa T."/>
            <person name="Shomura A."/>
            <person name="Song J."/>
            <person name="Takazaki Y."/>
            <person name="Terasawa K."/>
            <person name="Tsuji K."/>
            <person name="Waki K."/>
            <person name="Yamagata H."/>
            <person name="Yamane H."/>
            <person name="Yoshiki S."/>
            <person name="Yoshihara R."/>
            <person name="Yukawa K."/>
            <person name="Zhong H."/>
            <person name="Iwama H."/>
            <person name="Endo T."/>
            <person name="Ito H."/>
            <person name="Hahn J.H."/>
            <person name="Kim H.I."/>
            <person name="Eun M.Y."/>
            <person name="Yano M."/>
            <person name="Jiang J."/>
            <person name="Gojobori T."/>
        </authorList>
    </citation>
    <scope>NUCLEOTIDE SEQUENCE [LARGE SCALE GENOMIC DNA]</scope>
</reference>
<accession>Q5NBL7</accession>
<organism evidence="2">
    <name type="scientific">Oryza sativa subsp. japonica</name>
    <name type="common">Rice</name>
    <dbReference type="NCBI Taxonomy" id="39947"/>
    <lineage>
        <taxon>Eukaryota</taxon>
        <taxon>Viridiplantae</taxon>
        <taxon>Streptophyta</taxon>
        <taxon>Embryophyta</taxon>
        <taxon>Tracheophyta</taxon>
        <taxon>Spermatophyta</taxon>
        <taxon>Magnoliopsida</taxon>
        <taxon>Liliopsida</taxon>
        <taxon>Poales</taxon>
        <taxon>Poaceae</taxon>
        <taxon>BOP clade</taxon>
        <taxon>Oryzoideae</taxon>
        <taxon>Oryzeae</taxon>
        <taxon>Oryzinae</taxon>
        <taxon>Oryza</taxon>
        <taxon>Oryza sativa</taxon>
    </lineage>
</organism>